<feature type="transmembrane region" description="Helical" evidence="1">
    <location>
        <begin position="50"/>
        <end position="72"/>
    </location>
</feature>
<keyword evidence="1" id="KW-0812">Transmembrane</keyword>
<keyword evidence="3" id="KW-1185">Reference proteome</keyword>
<evidence type="ECO:0000256" key="1">
    <source>
        <dbReference type="SAM" id="Phobius"/>
    </source>
</evidence>
<keyword evidence="1" id="KW-0472">Membrane</keyword>
<keyword evidence="1" id="KW-1133">Transmembrane helix</keyword>
<dbReference type="AlphaFoldDB" id="A0A0V0QUP3"/>
<gene>
    <name evidence="2" type="ORF">PPERSA_09836</name>
</gene>
<evidence type="ECO:0000313" key="2">
    <source>
        <dbReference type="EMBL" id="KRX05696.1"/>
    </source>
</evidence>
<reference evidence="2 3" key="1">
    <citation type="journal article" date="2015" name="Sci. Rep.">
        <title>Genome of the facultative scuticociliatosis pathogen Pseudocohnilembus persalinus provides insight into its virulence through horizontal gene transfer.</title>
        <authorList>
            <person name="Xiong J."/>
            <person name="Wang G."/>
            <person name="Cheng J."/>
            <person name="Tian M."/>
            <person name="Pan X."/>
            <person name="Warren A."/>
            <person name="Jiang C."/>
            <person name="Yuan D."/>
            <person name="Miao W."/>
        </authorList>
    </citation>
    <scope>NUCLEOTIDE SEQUENCE [LARGE SCALE GENOMIC DNA]</scope>
    <source>
        <strain evidence="2">36N120E</strain>
    </source>
</reference>
<feature type="transmembrane region" description="Helical" evidence="1">
    <location>
        <begin position="27"/>
        <end position="44"/>
    </location>
</feature>
<proteinExistence type="predicted"/>
<dbReference type="Proteomes" id="UP000054937">
    <property type="component" value="Unassembled WGS sequence"/>
</dbReference>
<evidence type="ECO:0000313" key="3">
    <source>
        <dbReference type="Proteomes" id="UP000054937"/>
    </source>
</evidence>
<sequence length="104" mass="13310">MKICIFKFFNLITYNNFMNQNYFYFKNYYFTIILCLKNFFTVQFTKIVRLLLTIIKIFHCYYFIITINFLYYSKFFRYLLYFQLNLLHQFHQNFNLNKSHYFNF</sequence>
<dbReference type="InParanoid" id="A0A0V0QUP3"/>
<comment type="caution">
    <text evidence="2">The sequence shown here is derived from an EMBL/GenBank/DDBJ whole genome shotgun (WGS) entry which is preliminary data.</text>
</comment>
<organism evidence="2 3">
    <name type="scientific">Pseudocohnilembus persalinus</name>
    <name type="common">Ciliate</name>
    <dbReference type="NCBI Taxonomy" id="266149"/>
    <lineage>
        <taxon>Eukaryota</taxon>
        <taxon>Sar</taxon>
        <taxon>Alveolata</taxon>
        <taxon>Ciliophora</taxon>
        <taxon>Intramacronucleata</taxon>
        <taxon>Oligohymenophorea</taxon>
        <taxon>Scuticociliatia</taxon>
        <taxon>Philasterida</taxon>
        <taxon>Pseudocohnilembidae</taxon>
        <taxon>Pseudocohnilembus</taxon>
    </lineage>
</organism>
<protein>
    <recommendedName>
        <fullName evidence="4">Transmembrane protein</fullName>
    </recommendedName>
</protein>
<accession>A0A0V0QUP3</accession>
<name>A0A0V0QUP3_PSEPJ</name>
<dbReference type="EMBL" id="LDAU01000105">
    <property type="protein sequence ID" value="KRX05696.1"/>
    <property type="molecule type" value="Genomic_DNA"/>
</dbReference>
<evidence type="ECO:0008006" key="4">
    <source>
        <dbReference type="Google" id="ProtNLM"/>
    </source>
</evidence>